<evidence type="ECO:0000256" key="1">
    <source>
        <dbReference type="SAM" id="Phobius"/>
    </source>
</evidence>
<feature type="transmembrane region" description="Helical" evidence="1">
    <location>
        <begin position="96"/>
        <end position="115"/>
    </location>
</feature>
<evidence type="ECO:0000313" key="2">
    <source>
        <dbReference type="EMBL" id="TDT69120.1"/>
    </source>
</evidence>
<dbReference type="InterPro" id="IPR007359">
    <property type="entry name" value="SigmaE_reg_RseC_MucC"/>
</dbReference>
<comment type="caution">
    <text evidence="2">The sequence shown here is derived from an EMBL/GenBank/DDBJ whole genome shotgun (WGS) entry which is preliminary data.</text>
</comment>
<dbReference type="PANTHER" id="PTHR35867">
    <property type="entry name" value="PROTEIN RSEC"/>
    <property type="match status" value="1"/>
</dbReference>
<reference evidence="2 3" key="1">
    <citation type="submission" date="2019-03" db="EMBL/GenBank/DDBJ databases">
        <title>Genomic Encyclopedia of Type Strains, Phase IV (KMG-IV): sequencing the most valuable type-strain genomes for metagenomic binning, comparative biology and taxonomic classification.</title>
        <authorList>
            <person name="Goeker M."/>
        </authorList>
    </citation>
    <scope>NUCLEOTIDE SEQUENCE [LARGE SCALE GENOMIC DNA]</scope>
    <source>
        <strain evidence="2 3">DSM 100055</strain>
    </source>
</reference>
<keyword evidence="1" id="KW-1133">Transmembrane helix</keyword>
<evidence type="ECO:0000313" key="3">
    <source>
        <dbReference type="Proteomes" id="UP000294678"/>
    </source>
</evidence>
<dbReference type="RefSeq" id="WP_166667374.1">
    <property type="nucleotide sequence ID" value="NZ_SOBG01000006.1"/>
</dbReference>
<dbReference type="InterPro" id="IPR026268">
    <property type="entry name" value="RseC"/>
</dbReference>
<keyword evidence="3" id="KW-1185">Reference proteome</keyword>
<protein>
    <submittedName>
        <fullName evidence="2">RseC/MucC-like positive regulator of sigma(E)</fullName>
    </submittedName>
</protein>
<keyword evidence="1" id="KW-0472">Membrane</keyword>
<proteinExistence type="predicted"/>
<feature type="transmembrane region" description="Helical" evidence="1">
    <location>
        <begin position="70"/>
        <end position="90"/>
    </location>
</feature>
<dbReference type="AlphaFoldDB" id="A0AA46I5N2"/>
<name>A0AA46I5N2_9FUSO</name>
<dbReference type="Proteomes" id="UP000294678">
    <property type="component" value="Unassembled WGS sequence"/>
</dbReference>
<organism evidence="2 3">
    <name type="scientific">Hypnocyclicus thermotrophus</name>
    <dbReference type="NCBI Taxonomy" id="1627895"/>
    <lineage>
        <taxon>Bacteria</taxon>
        <taxon>Fusobacteriati</taxon>
        <taxon>Fusobacteriota</taxon>
        <taxon>Fusobacteriia</taxon>
        <taxon>Fusobacteriales</taxon>
        <taxon>Fusobacteriaceae</taxon>
        <taxon>Hypnocyclicus</taxon>
    </lineage>
</organism>
<dbReference type="PANTHER" id="PTHR35867:SF1">
    <property type="entry name" value="PROTEIN RSEC"/>
    <property type="match status" value="1"/>
</dbReference>
<gene>
    <name evidence="2" type="ORF">EV215_1462</name>
</gene>
<dbReference type="Pfam" id="PF04246">
    <property type="entry name" value="RseC_MucC"/>
    <property type="match status" value="1"/>
</dbReference>
<accession>A0AA46I5N2</accession>
<sequence length="134" mass="15162">MKNKGIITEINNNEIKVNLFKDSACSHCSGCSDGDKMSCEYTFKTNTTGLKEGDIIDFEMNNNSLLKLGLTVYILPIFLLFFMYFLGSLIKLSQGANILFSFLGLIIYFIILFVIEKIYGKNFLNQNIKISKGE</sequence>
<keyword evidence="1" id="KW-0812">Transmembrane</keyword>
<dbReference type="EMBL" id="SOBG01000006">
    <property type="protein sequence ID" value="TDT69120.1"/>
    <property type="molecule type" value="Genomic_DNA"/>
</dbReference>
<dbReference type="PIRSF" id="PIRSF004923">
    <property type="entry name" value="RseC"/>
    <property type="match status" value="1"/>
</dbReference>